<reference evidence="1 2" key="1">
    <citation type="journal article" date="2015" name="Genome Biol.">
        <title>Comparative genomics of Steinernema reveals deeply conserved gene regulatory networks.</title>
        <authorList>
            <person name="Dillman A.R."/>
            <person name="Macchietto M."/>
            <person name="Porter C.F."/>
            <person name="Rogers A."/>
            <person name="Williams B."/>
            <person name="Antoshechkin I."/>
            <person name="Lee M.M."/>
            <person name="Goodwin Z."/>
            <person name="Lu X."/>
            <person name="Lewis E.E."/>
            <person name="Goodrich-Blair H."/>
            <person name="Stock S.P."/>
            <person name="Adams B.J."/>
            <person name="Sternberg P.W."/>
            <person name="Mortazavi A."/>
        </authorList>
    </citation>
    <scope>NUCLEOTIDE SEQUENCE [LARGE SCALE GENOMIC DNA]</scope>
    <source>
        <strain evidence="1 2">ALL</strain>
    </source>
</reference>
<gene>
    <name evidence="1" type="ORF">L596_017424</name>
</gene>
<organism evidence="1 2">
    <name type="scientific">Steinernema carpocapsae</name>
    <name type="common">Entomopathogenic nematode</name>
    <dbReference type="NCBI Taxonomy" id="34508"/>
    <lineage>
        <taxon>Eukaryota</taxon>
        <taxon>Metazoa</taxon>
        <taxon>Ecdysozoa</taxon>
        <taxon>Nematoda</taxon>
        <taxon>Chromadorea</taxon>
        <taxon>Rhabditida</taxon>
        <taxon>Tylenchina</taxon>
        <taxon>Panagrolaimomorpha</taxon>
        <taxon>Strongyloidoidea</taxon>
        <taxon>Steinernematidae</taxon>
        <taxon>Steinernema</taxon>
    </lineage>
</organism>
<proteinExistence type="predicted"/>
<accession>A0A4U5N1X3</accession>
<name>A0A4U5N1X3_STECR</name>
<evidence type="ECO:0000313" key="2">
    <source>
        <dbReference type="Proteomes" id="UP000298663"/>
    </source>
</evidence>
<reference evidence="1 2" key="2">
    <citation type="journal article" date="2019" name="G3 (Bethesda)">
        <title>Hybrid Assembly of the Genome of the Entomopathogenic Nematode Steinernema carpocapsae Identifies the X-Chromosome.</title>
        <authorList>
            <person name="Serra L."/>
            <person name="Macchietto M."/>
            <person name="Macias-Munoz A."/>
            <person name="McGill C.J."/>
            <person name="Rodriguez I.M."/>
            <person name="Rodriguez B."/>
            <person name="Murad R."/>
            <person name="Mortazavi A."/>
        </authorList>
    </citation>
    <scope>NUCLEOTIDE SEQUENCE [LARGE SCALE GENOMIC DNA]</scope>
    <source>
        <strain evidence="1 2">ALL</strain>
    </source>
</reference>
<keyword evidence="2" id="KW-1185">Reference proteome</keyword>
<evidence type="ECO:0000313" key="1">
    <source>
        <dbReference type="EMBL" id="TKR76260.1"/>
    </source>
</evidence>
<dbReference type="Proteomes" id="UP000298663">
    <property type="component" value="Unassembled WGS sequence"/>
</dbReference>
<dbReference type="EMBL" id="AZBU02000005">
    <property type="protein sequence ID" value="TKR76260.1"/>
    <property type="molecule type" value="Genomic_DNA"/>
</dbReference>
<dbReference type="AlphaFoldDB" id="A0A4U5N1X3"/>
<comment type="caution">
    <text evidence="1">The sequence shown here is derived from an EMBL/GenBank/DDBJ whole genome shotgun (WGS) entry which is preliminary data.</text>
</comment>
<protein>
    <submittedName>
        <fullName evidence="1">Uncharacterized protein</fullName>
    </submittedName>
</protein>
<sequence length="83" mass="9800">MRINWDLIGIHALQRLGFNSGALLRLSHNETQKQRFTLTNHTVRIRERKGLEEPKGLVRAPYNEPLFLWNRPIMGALKRKIRL</sequence>